<dbReference type="Proteomes" id="UP000734271">
    <property type="component" value="Unassembled WGS sequence"/>
</dbReference>
<name>A0ABS7SYT3_9FIRM</name>
<dbReference type="RefSeq" id="WP_223418930.1">
    <property type="nucleotide sequence ID" value="NZ_JAIPME010000002.1"/>
</dbReference>
<comment type="caution">
    <text evidence="1">The sequence shown here is derived from an EMBL/GenBank/DDBJ whole genome shotgun (WGS) entry which is preliminary data.</text>
</comment>
<dbReference type="Gene3D" id="1.10.260.40">
    <property type="entry name" value="lambda repressor-like DNA-binding domains"/>
    <property type="match status" value="1"/>
</dbReference>
<evidence type="ECO:0000313" key="1">
    <source>
        <dbReference type="EMBL" id="MBZ2386651.1"/>
    </source>
</evidence>
<proteinExistence type="predicted"/>
<accession>A0ABS7SYT3</accession>
<protein>
    <submittedName>
        <fullName evidence="1">Helix-turn-helix transcriptional regulator</fullName>
    </submittedName>
</protein>
<dbReference type="SUPFAM" id="SSF47413">
    <property type="entry name" value="lambda repressor-like DNA-binding domains"/>
    <property type="match status" value="1"/>
</dbReference>
<dbReference type="EMBL" id="JAIPME010000002">
    <property type="protein sequence ID" value="MBZ2386651.1"/>
    <property type="molecule type" value="Genomic_DNA"/>
</dbReference>
<dbReference type="InterPro" id="IPR010982">
    <property type="entry name" value="Lambda_DNA-bd_dom_sf"/>
</dbReference>
<gene>
    <name evidence="1" type="ORF">K8P03_04980</name>
</gene>
<evidence type="ECO:0000313" key="2">
    <source>
        <dbReference type="Proteomes" id="UP000734271"/>
    </source>
</evidence>
<dbReference type="CDD" id="cd00093">
    <property type="entry name" value="HTH_XRE"/>
    <property type="match status" value="1"/>
</dbReference>
<reference evidence="1 2" key="1">
    <citation type="submission" date="2021-08" db="EMBL/GenBank/DDBJ databases">
        <title>FDA dAtabase for Regulatory Grade micrObial Sequences (FDA-ARGOS): Supporting development and validation of Infectious Disease Dx tests.</title>
        <authorList>
            <person name="Sproer C."/>
            <person name="Gronow S."/>
            <person name="Severitt S."/>
            <person name="Schroder I."/>
            <person name="Tallon L."/>
            <person name="Sadzewicz L."/>
            <person name="Zhao X."/>
            <person name="Boylan J."/>
            <person name="Ott S."/>
            <person name="Bowen H."/>
            <person name="Vavikolanu K."/>
            <person name="Hazen T."/>
            <person name="Aluvathingal J."/>
            <person name="Nadendla S."/>
            <person name="Lowell S."/>
            <person name="Myers T."/>
            <person name="Yan Y."/>
            <person name="Sichtig H."/>
        </authorList>
    </citation>
    <scope>NUCLEOTIDE SEQUENCE [LARGE SCALE GENOMIC DNA]</scope>
    <source>
        <strain evidence="1 2">FDAARGOS_1460</strain>
    </source>
</reference>
<dbReference type="InterPro" id="IPR001387">
    <property type="entry name" value="Cro/C1-type_HTH"/>
</dbReference>
<keyword evidence="2" id="KW-1185">Reference proteome</keyword>
<organism evidence="1 2">
    <name type="scientific">Anaerococcus murdochii</name>
    <dbReference type="NCBI Taxonomy" id="411577"/>
    <lineage>
        <taxon>Bacteria</taxon>
        <taxon>Bacillati</taxon>
        <taxon>Bacillota</taxon>
        <taxon>Tissierellia</taxon>
        <taxon>Tissierellales</taxon>
        <taxon>Peptoniphilaceae</taxon>
        <taxon>Anaerococcus</taxon>
    </lineage>
</organism>
<sequence length="64" mass="7248">MKIKTDYIKFLMNGRTQKEIAKEMNISPQWLSVTISKGDASMNLVNKIANVLNVDPINIVILEN</sequence>